<comment type="similarity">
    <text evidence="1">Belongs to the sulfotransferase 1 family.</text>
</comment>
<evidence type="ECO:0000256" key="2">
    <source>
        <dbReference type="ARBA" id="ARBA00022679"/>
    </source>
</evidence>
<dbReference type="EMBL" id="PZQS01000004">
    <property type="protein sequence ID" value="PVD31534.1"/>
    <property type="molecule type" value="Genomic_DNA"/>
</dbReference>
<proteinExistence type="inferred from homology"/>
<dbReference type="Gene3D" id="3.40.50.300">
    <property type="entry name" value="P-loop containing nucleotide triphosphate hydrolases"/>
    <property type="match status" value="2"/>
</dbReference>
<dbReference type="OrthoDB" id="6048410at2759"/>
<dbReference type="Pfam" id="PF00685">
    <property type="entry name" value="Sulfotransfer_1"/>
    <property type="match status" value="2"/>
</dbReference>
<dbReference type="GO" id="GO:0008146">
    <property type="term" value="F:sulfotransferase activity"/>
    <property type="evidence" value="ECO:0007669"/>
    <property type="project" value="InterPro"/>
</dbReference>
<organism evidence="4 5">
    <name type="scientific">Pomacea canaliculata</name>
    <name type="common">Golden apple snail</name>
    <dbReference type="NCBI Taxonomy" id="400727"/>
    <lineage>
        <taxon>Eukaryota</taxon>
        <taxon>Metazoa</taxon>
        <taxon>Spiralia</taxon>
        <taxon>Lophotrochozoa</taxon>
        <taxon>Mollusca</taxon>
        <taxon>Gastropoda</taxon>
        <taxon>Caenogastropoda</taxon>
        <taxon>Architaenioglossa</taxon>
        <taxon>Ampullarioidea</taxon>
        <taxon>Ampullariidae</taxon>
        <taxon>Pomacea</taxon>
    </lineage>
</organism>
<dbReference type="InterPro" id="IPR000863">
    <property type="entry name" value="Sulfotransferase_dom"/>
</dbReference>
<dbReference type="Proteomes" id="UP000245119">
    <property type="component" value="Linkage Group LG4"/>
</dbReference>
<keyword evidence="5" id="KW-1185">Reference proteome</keyword>
<dbReference type="InterPro" id="IPR027417">
    <property type="entry name" value="P-loop_NTPase"/>
</dbReference>
<keyword evidence="2" id="KW-0808">Transferase</keyword>
<protein>
    <recommendedName>
        <fullName evidence="3">Sulfotransferase domain-containing protein</fullName>
    </recommendedName>
</protein>
<accession>A0A2T7PDP1</accession>
<feature type="domain" description="Sulfotransferase" evidence="3">
    <location>
        <begin position="56"/>
        <end position="141"/>
    </location>
</feature>
<evidence type="ECO:0000313" key="5">
    <source>
        <dbReference type="Proteomes" id="UP000245119"/>
    </source>
</evidence>
<evidence type="ECO:0000259" key="3">
    <source>
        <dbReference type="Pfam" id="PF00685"/>
    </source>
</evidence>
<evidence type="ECO:0000313" key="4">
    <source>
        <dbReference type="EMBL" id="PVD31534.1"/>
    </source>
</evidence>
<name>A0A2T7PDP1_POMCA</name>
<feature type="domain" description="Sulfotransferase" evidence="3">
    <location>
        <begin position="174"/>
        <end position="387"/>
    </location>
</feature>
<dbReference type="PANTHER" id="PTHR11783">
    <property type="entry name" value="SULFOTRANSFERASE SULT"/>
    <property type="match status" value="1"/>
</dbReference>
<reference evidence="4 5" key="1">
    <citation type="submission" date="2018-04" db="EMBL/GenBank/DDBJ databases">
        <title>The genome of golden apple snail Pomacea canaliculata provides insight into stress tolerance and invasive adaptation.</title>
        <authorList>
            <person name="Liu C."/>
            <person name="Liu B."/>
            <person name="Ren Y."/>
            <person name="Zhang Y."/>
            <person name="Wang H."/>
            <person name="Li S."/>
            <person name="Jiang F."/>
            <person name="Yin L."/>
            <person name="Zhang G."/>
            <person name="Qian W."/>
            <person name="Fan W."/>
        </authorList>
    </citation>
    <scope>NUCLEOTIDE SEQUENCE [LARGE SCALE GENOMIC DNA]</scope>
    <source>
        <strain evidence="4">SZHN2017</strain>
        <tissue evidence="4">Muscle</tissue>
    </source>
</reference>
<gene>
    <name evidence="4" type="ORF">C0Q70_06947</name>
</gene>
<dbReference type="SUPFAM" id="SSF52540">
    <property type="entry name" value="P-loop containing nucleoside triphosphate hydrolases"/>
    <property type="match status" value="2"/>
</dbReference>
<comment type="caution">
    <text evidence="4">The sequence shown here is derived from an EMBL/GenBank/DDBJ whole genome shotgun (WGS) entry which is preliminary data.</text>
</comment>
<dbReference type="AlphaFoldDB" id="A0A2T7PDP1"/>
<sequence>MSSTSNEPVYVSDIAPMVKDQALSPHPYGLDWEQHLADIQSLTLHHNDVIICAYPKAVSFGDYVRYLQQMETFMKENPDHPVVNVSFEETKRDPVGVVRRLAELMQVDASEKLCEDIAVACSFQKMKMFAMNEKSNGPENIRTFLVKDQVLPPQPFGLDWEQQVVNIQSMKVRDDDLIICAYPKAGTHWLWEMCHMLLHGRVEYETRAKEHLMMEFVSKDALANDDSPRIFNTHLYFSLFMTEKMKEKKVKLVHVYRNPKDTVMSLYFHYRQLLWHSQDLREFVQEFLRGEVSFGDYVRYLQQMETFMKENPDHPVVNVSFEETKRDPVGVVRRLAELMKVDASEKLCEDIVAACSFQKMKMVDDTLKQYLQTPLITFSQKLYRKGKDQMSDVTNDMRIEGYKQRLSKNHMFVKSIQGY</sequence>
<evidence type="ECO:0000256" key="1">
    <source>
        <dbReference type="ARBA" id="ARBA00005771"/>
    </source>
</evidence>